<dbReference type="EMBL" id="QGMG01000263">
    <property type="protein sequence ID" value="TVY55211.1"/>
    <property type="molecule type" value="Genomic_DNA"/>
</dbReference>
<comment type="caution">
    <text evidence="1">The sequence shown here is derived from an EMBL/GenBank/DDBJ whole genome shotgun (WGS) entry which is preliminary data.</text>
</comment>
<gene>
    <name evidence="1" type="ORF">LCER1_G003067</name>
</gene>
<evidence type="ECO:0000313" key="2">
    <source>
        <dbReference type="Proteomes" id="UP000481288"/>
    </source>
</evidence>
<keyword evidence="2" id="KW-1185">Reference proteome</keyword>
<dbReference type="AlphaFoldDB" id="A0A7D8UU95"/>
<organism evidence="1 2">
    <name type="scientific">Lachnellula cervina</name>
    <dbReference type="NCBI Taxonomy" id="1316786"/>
    <lineage>
        <taxon>Eukaryota</taxon>
        <taxon>Fungi</taxon>
        <taxon>Dikarya</taxon>
        <taxon>Ascomycota</taxon>
        <taxon>Pezizomycotina</taxon>
        <taxon>Leotiomycetes</taxon>
        <taxon>Helotiales</taxon>
        <taxon>Lachnaceae</taxon>
        <taxon>Lachnellula</taxon>
    </lineage>
</organism>
<reference evidence="1 2" key="1">
    <citation type="submission" date="2018-05" db="EMBL/GenBank/DDBJ databases">
        <title>Whole genome sequencing for identification of molecular markers to develop diagnostic detection tools for the regulated plant pathogen Lachnellula willkommii.</title>
        <authorList>
            <person name="Giroux E."/>
            <person name="Bilodeau G."/>
        </authorList>
    </citation>
    <scope>NUCLEOTIDE SEQUENCE [LARGE SCALE GENOMIC DNA]</scope>
    <source>
        <strain evidence="1 2">CBS 625.97</strain>
    </source>
</reference>
<accession>A0A7D8UU95</accession>
<sequence length="117" mass="12658">MAGSKKRTHAAFLTPAATTTVADISDCDHEQSDNDLLASTSDAQAKSLETLCKHCGEIDLDGLSTQKSTQHWIKASSLHRVTDACPIEAVEEKTSTAWTNIPRPMEAIRGKLPPRPC</sequence>
<proteinExistence type="predicted"/>
<name>A0A7D8UU95_9HELO</name>
<dbReference type="Proteomes" id="UP000481288">
    <property type="component" value="Unassembled WGS sequence"/>
</dbReference>
<evidence type="ECO:0000313" key="1">
    <source>
        <dbReference type="EMBL" id="TVY55211.1"/>
    </source>
</evidence>
<protein>
    <submittedName>
        <fullName evidence="1">Uncharacterized protein</fullName>
    </submittedName>
</protein>